<dbReference type="AlphaFoldDB" id="A0A2Z6AY39"/>
<accession>A0A2Z6AY39</accession>
<keyword evidence="1" id="KW-0472">Membrane</keyword>
<gene>
    <name evidence="2" type="ORF">DFE_1433</name>
</gene>
<feature type="transmembrane region" description="Helical" evidence="1">
    <location>
        <begin position="30"/>
        <end position="49"/>
    </location>
</feature>
<evidence type="ECO:0000313" key="3">
    <source>
        <dbReference type="Proteomes" id="UP000269883"/>
    </source>
</evidence>
<dbReference type="RefSeq" id="WP_172961666.1">
    <property type="nucleotide sequence ID" value="NZ_AP017378.1"/>
</dbReference>
<sequence>MFRELEEQTGKSFCHEKGVTSFSRRTERTIFFVLTVGMMIWGIVEMIMARMN</sequence>
<protein>
    <submittedName>
        <fullName evidence="2">Uncharacterized protein</fullName>
    </submittedName>
</protein>
<organism evidence="2 3">
    <name type="scientific">Desulfovibrio ferrophilus</name>
    <dbReference type="NCBI Taxonomy" id="241368"/>
    <lineage>
        <taxon>Bacteria</taxon>
        <taxon>Pseudomonadati</taxon>
        <taxon>Thermodesulfobacteriota</taxon>
        <taxon>Desulfovibrionia</taxon>
        <taxon>Desulfovibrionales</taxon>
        <taxon>Desulfovibrionaceae</taxon>
        <taxon>Desulfovibrio</taxon>
    </lineage>
</organism>
<keyword evidence="3" id="KW-1185">Reference proteome</keyword>
<evidence type="ECO:0000313" key="2">
    <source>
        <dbReference type="EMBL" id="BBD08159.1"/>
    </source>
</evidence>
<keyword evidence="1" id="KW-1133">Transmembrane helix</keyword>
<keyword evidence="1" id="KW-0812">Transmembrane</keyword>
<name>A0A2Z6AY39_9BACT</name>
<evidence type="ECO:0000256" key="1">
    <source>
        <dbReference type="SAM" id="Phobius"/>
    </source>
</evidence>
<dbReference type="Proteomes" id="UP000269883">
    <property type="component" value="Chromosome"/>
</dbReference>
<dbReference type="KEGG" id="dfl:DFE_1433"/>
<dbReference type="EMBL" id="AP017378">
    <property type="protein sequence ID" value="BBD08159.1"/>
    <property type="molecule type" value="Genomic_DNA"/>
</dbReference>
<proteinExistence type="predicted"/>
<reference evidence="2 3" key="1">
    <citation type="journal article" date="2018" name="Sci. Adv.">
        <title>Multi-heme cytochromes provide a pathway for survival in energy-limited environments.</title>
        <authorList>
            <person name="Deng X."/>
            <person name="Dohmae N."/>
            <person name="Nealson K.H."/>
            <person name="Hashimoto K."/>
            <person name="Okamoto A."/>
        </authorList>
    </citation>
    <scope>NUCLEOTIDE SEQUENCE [LARGE SCALE GENOMIC DNA]</scope>
    <source>
        <strain evidence="2 3">IS5</strain>
    </source>
</reference>